<dbReference type="EMBL" id="ASPP01021924">
    <property type="protein sequence ID" value="ETO11871.1"/>
    <property type="molecule type" value="Genomic_DNA"/>
</dbReference>
<evidence type="ECO:0000313" key="3">
    <source>
        <dbReference type="Proteomes" id="UP000023152"/>
    </source>
</evidence>
<name>X6ME20_RETFI</name>
<gene>
    <name evidence="2" type="ORF">RFI_25504</name>
</gene>
<evidence type="ECO:0000313" key="2">
    <source>
        <dbReference type="EMBL" id="ETO11871.1"/>
    </source>
</evidence>
<evidence type="ECO:0000256" key="1">
    <source>
        <dbReference type="SAM" id="Phobius"/>
    </source>
</evidence>
<comment type="caution">
    <text evidence="2">The sequence shown here is derived from an EMBL/GenBank/DDBJ whole genome shotgun (WGS) entry which is preliminary data.</text>
</comment>
<protein>
    <submittedName>
        <fullName evidence="2">Uncharacterized protein</fullName>
    </submittedName>
</protein>
<keyword evidence="3" id="KW-1185">Reference proteome</keyword>
<accession>X6ME20</accession>
<keyword evidence="1" id="KW-1133">Transmembrane helix</keyword>
<feature type="transmembrane region" description="Helical" evidence="1">
    <location>
        <begin position="12"/>
        <end position="34"/>
    </location>
</feature>
<sequence>MFSNKQKKVCNVFFYLYICTFVIKCFYGYICLFFKKIIKYSKKKDCVYFLGCMKNGKKSDKWGKNGVKNKKIKMYNKKRCNNKKEKEIIKRKKCSNKKKDGIIKEKKRMYNKKEKKKKFRKE</sequence>
<organism evidence="2 3">
    <name type="scientific">Reticulomyxa filosa</name>
    <dbReference type="NCBI Taxonomy" id="46433"/>
    <lineage>
        <taxon>Eukaryota</taxon>
        <taxon>Sar</taxon>
        <taxon>Rhizaria</taxon>
        <taxon>Retaria</taxon>
        <taxon>Foraminifera</taxon>
        <taxon>Monothalamids</taxon>
        <taxon>Reticulomyxidae</taxon>
        <taxon>Reticulomyxa</taxon>
    </lineage>
</organism>
<reference evidence="2 3" key="1">
    <citation type="journal article" date="2013" name="Curr. Biol.">
        <title>The Genome of the Foraminiferan Reticulomyxa filosa.</title>
        <authorList>
            <person name="Glockner G."/>
            <person name="Hulsmann N."/>
            <person name="Schleicher M."/>
            <person name="Noegel A.A."/>
            <person name="Eichinger L."/>
            <person name="Gallinger C."/>
            <person name="Pawlowski J."/>
            <person name="Sierra R."/>
            <person name="Euteneuer U."/>
            <person name="Pillet L."/>
            <person name="Moustafa A."/>
            <person name="Platzer M."/>
            <person name="Groth M."/>
            <person name="Szafranski K."/>
            <person name="Schliwa M."/>
        </authorList>
    </citation>
    <scope>NUCLEOTIDE SEQUENCE [LARGE SCALE GENOMIC DNA]</scope>
</reference>
<proteinExistence type="predicted"/>
<keyword evidence="1" id="KW-0472">Membrane</keyword>
<keyword evidence="1" id="KW-0812">Transmembrane</keyword>
<dbReference type="AlphaFoldDB" id="X6ME20"/>
<dbReference type="Proteomes" id="UP000023152">
    <property type="component" value="Unassembled WGS sequence"/>
</dbReference>